<reference evidence="2" key="1">
    <citation type="journal article" date="2019" name="Int. J. Syst. Evol. Microbiol.">
        <title>The Global Catalogue of Microorganisms (GCM) 10K type strain sequencing project: providing services to taxonomists for standard genome sequencing and annotation.</title>
        <authorList>
            <consortium name="The Broad Institute Genomics Platform"/>
            <consortium name="The Broad Institute Genome Sequencing Center for Infectious Disease"/>
            <person name="Wu L."/>
            <person name="Ma J."/>
        </authorList>
    </citation>
    <scope>NUCLEOTIDE SEQUENCE [LARGE SCALE GENOMIC DNA]</scope>
    <source>
        <strain evidence="2">CGMCC 1.16031</strain>
    </source>
</reference>
<evidence type="ECO:0000313" key="2">
    <source>
        <dbReference type="Proteomes" id="UP001596364"/>
    </source>
</evidence>
<dbReference type="RefSeq" id="WP_131259842.1">
    <property type="nucleotide sequence ID" value="NZ_JBHSUS010000001.1"/>
</dbReference>
<dbReference type="EMBL" id="JBHSUS010000001">
    <property type="protein sequence ID" value="MFC6438819.1"/>
    <property type="molecule type" value="Genomic_DNA"/>
</dbReference>
<gene>
    <name evidence="1" type="ORF">ACFP85_01435</name>
</gene>
<dbReference type="Proteomes" id="UP001596364">
    <property type="component" value="Unassembled WGS sequence"/>
</dbReference>
<dbReference type="InterPro" id="IPR039498">
    <property type="entry name" value="NTP_transf_5"/>
</dbReference>
<evidence type="ECO:0000313" key="1">
    <source>
        <dbReference type="EMBL" id="MFC6438819.1"/>
    </source>
</evidence>
<dbReference type="SUPFAM" id="SSF81301">
    <property type="entry name" value="Nucleotidyltransferase"/>
    <property type="match status" value="1"/>
</dbReference>
<dbReference type="Pfam" id="PF14907">
    <property type="entry name" value="NTP_transf_5"/>
    <property type="match status" value="1"/>
</dbReference>
<protein>
    <submittedName>
        <fullName evidence="1">Nucleotidyltransferase family protein</fullName>
    </submittedName>
</protein>
<dbReference type="Gene3D" id="3.30.460.40">
    <property type="match status" value="1"/>
</dbReference>
<organism evidence="1 2">
    <name type="scientific">Pseudobowmanella zhangzhouensis</name>
    <dbReference type="NCBI Taxonomy" id="1537679"/>
    <lineage>
        <taxon>Bacteria</taxon>
        <taxon>Pseudomonadati</taxon>
        <taxon>Pseudomonadota</taxon>
        <taxon>Gammaproteobacteria</taxon>
        <taxon>Alteromonadales</taxon>
        <taxon>Alteromonadaceae</taxon>
    </lineage>
</organism>
<keyword evidence="2" id="KW-1185">Reference proteome</keyword>
<sequence length="368" mass="42937">MAFDIQFTPKHIHDLCEVLSDQELVARHLGFEQGLELFALANQVWLSGPLFFHMCKLAQKELWDNELYEYGLNIYLTYAERHSAMRSACVSIIQLFQDANIDYVLIKGAANFFNGVSDTSGPVFMSDLDILLNEKDIAYASQLLLNLGYTQEQHALTTKGVERHHVPPFRHPTSPFYVELHLQPLTKIAQSYLNKTQIFAEREFVEYENSRVSVLSPRHQLLMNILHHMIADGAYSDKFIDLRQHYNLYTYVQKWPEAWASLLTQWDDPIVRRCIEQGNIAMNFLFGYSTTSVPSQHAISHFHASVKQLLDNLKMPEWQFTLREIINGYRKNTILRLYGDQKRFAVFRGRVKHLTRHFEISLNKLLNR</sequence>
<name>A0ABW1XFL2_9ALTE</name>
<comment type="caution">
    <text evidence="1">The sequence shown here is derived from an EMBL/GenBank/DDBJ whole genome shotgun (WGS) entry which is preliminary data.</text>
</comment>
<dbReference type="InterPro" id="IPR043519">
    <property type="entry name" value="NT_sf"/>
</dbReference>
<proteinExistence type="predicted"/>
<accession>A0ABW1XFL2</accession>